<keyword evidence="1" id="KW-0378">Hydrolase</keyword>
<name>A0A0F8BHM0_9EURY</name>
<dbReference type="Gene3D" id="3.30.70.360">
    <property type="match status" value="1"/>
</dbReference>
<evidence type="ECO:0000256" key="1">
    <source>
        <dbReference type="ARBA" id="ARBA00022801"/>
    </source>
</evidence>
<evidence type="ECO:0000313" key="3">
    <source>
        <dbReference type="EMBL" id="KKF39693.1"/>
    </source>
</evidence>
<dbReference type="AlphaFoldDB" id="A0A0F8BHM0"/>
<dbReference type="RefSeq" id="WP_050024641.1">
    <property type="nucleotide sequence ID" value="NZ_JNFH02000025.1"/>
</dbReference>
<keyword evidence="4" id="KW-1185">Reference proteome</keyword>
<dbReference type="InterPro" id="IPR002933">
    <property type="entry name" value="Peptidase_M20"/>
</dbReference>
<feature type="domain" description="Peptidase M20 dimerisation" evidence="2">
    <location>
        <begin position="215"/>
        <end position="317"/>
    </location>
</feature>
<evidence type="ECO:0000259" key="2">
    <source>
        <dbReference type="Pfam" id="PF07687"/>
    </source>
</evidence>
<protein>
    <submittedName>
        <fullName evidence="3">Amidase</fullName>
    </submittedName>
</protein>
<organism evidence="3 4">
    <name type="scientific">Halorubrum saccharovorum</name>
    <dbReference type="NCBI Taxonomy" id="2248"/>
    <lineage>
        <taxon>Archaea</taxon>
        <taxon>Methanobacteriati</taxon>
        <taxon>Methanobacteriota</taxon>
        <taxon>Stenosarchaea group</taxon>
        <taxon>Halobacteria</taxon>
        <taxon>Halobacteriales</taxon>
        <taxon>Haloferacaceae</taxon>
        <taxon>Halorubrum</taxon>
    </lineage>
</organism>
<accession>A0A0F8BHM0</accession>
<dbReference type="PANTHER" id="PTHR32494:SF5">
    <property type="entry name" value="ALLANTOATE AMIDOHYDROLASE"/>
    <property type="match status" value="1"/>
</dbReference>
<dbReference type="InterPro" id="IPR010158">
    <property type="entry name" value="Amidase_Cbmase"/>
</dbReference>
<dbReference type="SUPFAM" id="SSF53187">
    <property type="entry name" value="Zn-dependent exopeptidases"/>
    <property type="match status" value="1"/>
</dbReference>
<dbReference type="CDD" id="cd03884">
    <property type="entry name" value="M20_bAS"/>
    <property type="match status" value="1"/>
</dbReference>
<dbReference type="Proteomes" id="UP000053331">
    <property type="component" value="Unassembled WGS sequence"/>
</dbReference>
<dbReference type="Pfam" id="PF07687">
    <property type="entry name" value="M20_dimer"/>
    <property type="match status" value="1"/>
</dbReference>
<dbReference type="NCBIfam" id="TIGR01879">
    <property type="entry name" value="hydantase"/>
    <property type="match status" value="1"/>
</dbReference>
<dbReference type="Gene3D" id="3.40.630.10">
    <property type="entry name" value="Zn peptidases"/>
    <property type="match status" value="1"/>
</dbReference>
<dbReference type="SUPFAM" id="SSF55031">
    <property type="entry name" value="Bacterial exopeptidase dimerisation domain"/>
    <property type="match status" value="1"/>
</dbReference>
<proteinExistence type="predicted"/>
<comment type="caution">
    <text evidence="3">The sequence shown here is derived from an EMBL/GenBank/DDBJ whole genome shotgun (WGS) entry which is preliminary data.</text>
</comment>
<dbReference type="OrthoDB" id="35906at2157"/>
<gene>
    <name evidence="3" type="ORF">FK85_26490</name>
</gene>
<dbReference type="PANTHER" id="PTHR32494">
    <property type="entry name" value="ALLANTOATE DEIMINASE-RELATED"/>
    <property type="match status" value="1"/>
</dbReference>
<dbReference type="InterPro" id="IPR011650">
    <property type="entry name" value="Peptidase_M20_dimer"/>
</dbReference>
<dbReference type="GO" id="GO:0016813">
    <property type="term" value="F:hydrolase activity, acting on carbon-nitrogen (but not peptide) bonds, in linear amidines"/>
    <property type="evidence" value="ECO:0007669"/>
    <property type="project" value="InterPro"/>
</dbReference>
<dbReference type="Pfam" id="PF01546">
    <property type="entry name" value="Peptidase_M20"/>
    <property type="match status" value="1"/>
</dbReference>
<sequence>MDTVSTTRLRSDIEANAEFGRIDADEGRGRTVLAGTDANRDARDRFVERLADAGLAVTIDPVGNIVGRWIPDSADPDAAPVASGSHLDSVPKGGIFDGPLGVYGALEAVRALQDAAVELARPVDVVCFTEEEGQRFGNGLVGSSVATGRSTVSETLSFTDESGLSFREAFDRIGYHGSGTVDADEWSAWIELHVEQGTRLEEAGAKAGIVSDIAGITHCYADVIGSADHAGSTPMDGRSDALAAASTLVLDVESEASHVAAEESPTAVGTVGSLDVSPNATNVIPGNARVGVDIRDVDSESIESLVSALEASARRIAADRNVAVEVKRPYNVPPQPMAERCRSGLRRAAEAGGIPALELHSGAAHDTMNVARVTDAGLLFAPSRNGVSHNPREWTDWADCAAATAVLAGAIRNLAT</sequence>
<dbReference type="EMBL" id="JNFH02000025">
    <property type="protein sequence ID" value="KKF39693.1"/>
    <property type="molecule type" value="Genomic_DNA"/>
</dbReference>
<reference evidence="3 4" key="1">
    <citation type="journal article" date="2015" name="Genome Announc.">
        <title>Draft genome sequence of a Halorubrum H3 strain isolated from the burlinskoye salt lake (Altai Krai, Russia).</title>
        <authorList>
            <person name="Rozanov A.S."/>
            <person name="Bryanskaya A.V."/>
            <person name="Malup T.K."/>
            <person name="Kotenko A.V."/>
            <person name="Peltek S.E."/>
        </authorList>
    </citation>
    <scope>NUCLEOTIDE SEQUENCE [LARGE SCALE GENOMIC DNA]</scope>
    <source>
        <strain evidence="3 4">H3</strain>
    </source>
</reference>
<evidence type="ECO:0000313" key="4">
    <source>
        <dbReference type="Proteomes" id="UP000053331"/>
    </source>
</evidence>
<dbReference type="InterPro" id="IPR036264">
    <property type="entry name" value="Bact_exopeptidase_dim_dom"/>
</dbReference>
<dbReference type="PIRSF" id="PIRSF001235">
    <property type="entry name" value="Amidase_carbamoylase"/>
    <property type="match status" value="1"/>
</dbReference>